<dbReference type="GeneID" id="24964514"/>
<organism evidence="3 4">
    <name type="scientific">Methanobacterium lacus (strain AL-21)</name>
    <dbReference type="NCBI Taxonomy" id="877455"/>
    <lineage>
        <taxon>Archaea</taxon>
        <taxon>Methanobacteriati</taxon>
        <taxon>Methanobacteriota</taxon>
        <taxon>Methanomada group</taxon>
        <taxon>Methanobacteria</taxon>
        <taxon>Methanobacteriales</taxon>
        <taxon>Methanobacteriaceae</taxon>
        <taxon>Methanobacterium</taxon>
    </lineage>
</organism>
<dbReference type="STRING" id="877455.Metbo_0204"/>
<sequence>MVEDSQRKEEESELTADSSGNNVDGSETVSEVSSKASDSEPKNGSDGDTQTKSSIIEKQDDIKSGSDQTPNHDKAADHHEDHAINFHEIMGHDLFKSIRSRKDQILRYVAVAIGVILIIYGVVLISASVTKVADNVIFGEGASFAAFSMLLGFLIIVGAFSQKILNKTFLKNINSELEIAEGKTEAADEKTEDISGKKDPNKVEDGKDNIVGEDKK</sequence>
<feature type="compositionally biased region" description="Basic and acidic residues" evidence="1">
    <location>
        <begin position="1"/>
        <end position="10"/>
    </location>
</feature>
<protein>
    <submittedName>
        <fullName evidence="3">Uncharacterized protein</fullName>
    </submittedName>
</protein>
<dbReference type="AlphaFoldDB" id="F0T7W9"/>
<dbReference type="Proteomes" id="UP000007490">
    <property type="component" value="Chromosome"/>
</dbReference>
<evidence type="ECO:0000313" key="4">
    <source>
        <dbReference type="Proteomes" id="UP000007490"/>
    </source>
</evidence>
<evidence type="ECO:0000313" key="3">
    <source>
        <dbReference type="EMBL" id="ADZ08456.1"/>
    </source>
</evidence>
<dbReference type="KEGG" id="mel:Metbo_0204"/>
<feature type="compositionally biased region" description="Basic and acidic residues" evidence="1">
    <location>
        <begin position="55"/>
        <end position="75"/>
    </location>
</feature>
<feature type="compositionally biased region" description="Polar residues" evidence="1">
    <location>
        <begin position="15"/>
        <end position="36"/>
    </location>
</feature>
<evidence type="ECO:0000256" key="2">
    <source>
        <dbReference type="SAM" id="Phobius"/>
    </source>
</evidence>
<reference evidence="3 4" key="2">
    <citation type="journal article" date="2014" name="Int. J. Syst. Evol. Microbiol.">
        <title>Methanobacterium paludis sp. nov. and a novel strain of Methanobacterium lacus isolated from northern peatlands.</title>
        <authorList>
            <person name="Cadillo-Quiroz H."/>
            <person name="Brauer S.L."/>
            <person name="Goodson N."/>
            <person name="Yavitt J.B."/>
            <person name="Zinder S.H."/>
        </authorList>
    </citation>
    <scope>NUCLEOTIDE SEQUENCE [LARGE SCALE GENOMIC DNA]</scope>
    <source>
        <strain evidence="3 4">AL-21</strain>
    </source>
</reference>
<keyword evidence="2" id="KW-1133">Transmembrane helix</keyword>
<dbReference type="EMBL" id="CP002551">
    <property type="protein sequence ID" value="ADZ08456.1"/>
    <property type="molecule type" value="Genomic_DNA"/>
</dbReference>
<feature type="transmembrane region" description="Helical" evidence="2">
    <location>
        <begin position="141"/>
        <end position="161"/>
    </location>
</feature>
<name>F0T7W9_METLA</name>
<feature type="region of interest" description="Disordered" evidence="1">
    <location>
        <begin position="182"/>
        <end position="216"/>
    </location>
</feature>
<dbReference type="OrthoDB" id="71576at2157"/>
<proteinExistence type="predicted"/>
<keyword evidence="4" id="KW-1185">Reference proteome</keyword>
<keyword evidence="2" id="KW-0472">Membrane</keyword>
<feature type="region of interest" description="Disordered" evidence="1">
    <location>
        <begin position="1"/>
        <end position="75"/>
    </location>
</feature>
<keyword evidence="2" id="KW-0812">Transmembrane</keyword>
<accession>F0T7W9</accession>
<feature type="transmembrane region" description="Helical" evidence="2">
    <location>
        <begin position="105"/>
        <end position="129"/>
    </location>
</feature>
<dbReference type="HOGENOM" id="CLU_1275325_0_0_2"/>
<evidence type="ECO:0000256" key="1">
    <source>
        <dbReference type="SAM" id="MobiDB-lite"/>
    </source>
</evidence>
<gene>
    <name evidence="3" type="ordered locus">Metbo_0204</name>
</gene>
<reference evidence="4" key="1">
    <citation type="submission" date="2011-02" db="EMBL/GenBank/DDBJ databases">
        <title>Complete sequence of Methanobacterium sp. AL-21.</title>
        <authorList>
            <consortium name="US DOE Joint Genome Institute"/>
            <person name="Lucas S."/>
            <person name="Copeland A."/>
            <person name="Lapidus A."/>
            <person name="Cheng J.-F."/>
            <person name="Goodwin L."/>
            <person name="Pitluck S."/>
            <person name="Chertkov O."/>
            <person name="Detter J.C."/>
            <person name="Han C."/>
            <person name="Tapia R."/>
            <person name="Land M."/>
            <person name="Hauser L."/>
            <person name="Kyrpides N."/>
            <person name="Ivanova N."/>
            <person name="Mikhailova N."/>
            <person name="Pagani I."/>
            <person name="Cadillo-Quiroz H."/>
            <person name="Imachi H."/>
            <person name="Zinder S."/>
            <person name="Liu W."/>
            <person name="Woyke T."/>
        </authorList>
    </citation>
    <scope>NUCLEOTIDE SEQUENCE [LARGE SCALE GENOMIC DNA]</scope>
    <source>
        <strain evidence="4">AL-21</strain>
    </source>
</reference>
<dbReference type="RefSeq" id="WP_013643807.1">
    <property type="nucleotide sequence ID" value="NC_015216.1"/>
</dbReference>
<dbReference type="eggNOG" id="arCOG11270">
    <property type="taxonomic scope" value="Archaea"/>
</dbReference>